<protein>
    <submittedName>
        <fullName evidence="1">Uncharacterized protein</fullName>
    </submittedName>
</protein>
<sequence length="595" mass="63922">MAGTGVDVFVDGARGLPDNCGATKVSLRLVAAGATVGVEHSGVCDAGGPRFAPTFKLCAEFREAAFDPTATLLLRLDGLDEDAPTAVVEGGELDPLAYPKCVGYALLNLFHDAGDDAAQPKDAHAQGHCLNAGAVQLPIYRKPPRVADLAHDQLDGKPRVAAATLLVRVQVAPTTPDGLEVLSRNTAPEHRWAALGLASPAPAYASGAYDSKRCAPSPLERELYRRRFKRSDPGVARSGHVADAVAATTFAARGSDERALLDRAAEFAAAALRPKPTAILPHTRQSSYEADLGLSVAVDGLNNLPSSKHDPPSLYKVVTVISPPGLYLRDPPLAEDAQFTLKHDLDAWPQHPRFLDGPRRFRDKPRSPSLAAFFEIRPARANDDRKRGGLVADVPTSPSRRYWAVLPLFQRPTRPSAFLRRCDYVDSGAFVLPLFRGTIQGSKRERNSQLQRLLSRPFSTRTIPATVLAAAHAGDCVVDALAEIAAAAPRKRRKGAPPPDFDLVPGGASLLVRVVDAQLDDLRDFAPPTRPEYATSAAIAAGADPQAYSFNYAIANPKDKKSAKKLLPKKHEPGDVVALLNREFAEATGIRHYRL</sequence>
<keyword evidence="2" id="KW-1185">Reference proteome</keyword>
<comment type="caution">
    <text evidence="1">The sequence shown here is derived from an EMBL/GenBank/DDBJ whole genome shotgun (WGS) entry which is preliminary data.</text>
</comment>
<dbReference type="EMBL" id="JBBJCI010000084">
    <property type="protein sequence ID" value="KAK7248960.1"/>
    <property type="molecule type" value="Genomic_DNA"/>
</dbReference>
<proteinExistence type="predicted"/>
<evidence type="ECO:0000313" key="2">
    <source>
        <dbReference type="Proteomes" id="UP001363151"/>
    </source>
</evidence>
<gene>
    <name evidence="1" type="ORF">SO694_00043164</name>
</gene>
<evidence type="ECO:0000313" key="1">
    <source>
        <dbReference type="EMBL" id="KAK7248960.1"/>
    </source>
</evidence>
<organism evidence="1 2">
    <name type="scientific">Aureococcus anophagefferens</name>
    <name type="common">Harmful bloom alga</name>
    <dbReference type="NCBI Taxonomy" id="44056"/>
    <lineage>
        <taxon>Eukaryota</taxon>
        <taxon>Sar</taxon>
        <taxon>Stramenopiles</taxon>
        <taxon>Ochrophyta</taxon>
        <taxon>Pelagophyceae</taxon>
        <taxon>Pelagomonadales</taxon>
        <taxon>Pelagomonadaceae</taxon>
        <taxon>Aureococcus</taxon>
    </lineage>
</organism>
<reference evidence="1 2" key="1">
    <citation type="submission" date="2024-03" db="EMBL/GenBank/DDBJ databases">
        <title>Aureococcus anophagefferens CCMP1851 and Kratosvirus quantuckense: Draft genome of a second virus-susceptible host strain in the model system.</title>
        <authorList>
            <person name="Chase E."/>
            <person name="Truchon A.R."/>
            <person name="Schepens W."/>
            <person name="Wilhelm S.W."/>
        </authorList>
    </citation>
    <scope>NUCLEOTIDE SEQUENCE [LARGE SCALE GENOMIC DNA]</scope>
    <source>
        <strain evidence="1 2">CCMP1851</strain>
    </source>
</reference>
<dbReference type="Proteomes" id="UP001363151">
    <property type="component" value="Unassembled WGS sequence"/>
</dbReference>
<accession>A0ABR1G6T8</accession>
<name>A0ABR1G6T8_AURAN</name>